<dbReference type="AlphaFoldDB" id="A0A0E9SGY6"/>
<protein>
    <submittedName>
        <fullName evidence="1">Uncharacterized protein</fullName>
    </submittedName>
</protein>
<sequence>MIQGKSKRDEKKLMECISLYKAICKALGLHEPQ</sequence>
<organism evidence="1">
    <name type="scientific">Anguilla anguilla</name>
    <name type="common">European freshwater eel</name>
    <name type="synonym">Muraena anguilla</name>
    <dbReference type="NCBI Taxonomy" id="7936"/>
    <lineage>
        <taxon>Eukaryota</taxon>
        <taxon>Metazoa</taxon>
        <taxon>Chordata</taxon>
        <taxon>Craniata</taxon>
        <taxon>Vertebrata</taxon>
        <taxon>Euteleostomi</taxon>
        <taxon>Actinopterygii</taxon>
        <taxon>Neopterygii</taxon>
        <taxon>Teleostei</taxon>
        <taxon>Anguilliformes</taxon>
        <taxon>Anguillidae</taxon>
        <taxon>Anguilla</taxon>
    </lineage>
</organism>
<reference evidence="1" key="1">
    <citation type="submission" date="2014-11" db="EMBL/GenBank/DDBJ databases">
        <authorList>
            <person name="Amaro Gonzalez C."/>
        </authorList>
    </citation>
    <scope>NUCLEOTIDE SEQUENCE</scope>
</reference>
<dbReference type="EMBL" id="GBXM01068647">
    <property type="protein sequence ID" value="JAH39930.1"/>
    <property type="molecule type" value="Transcribed_RNA"/>
</dbReference>
<reference evidence="1" key="2">
    <citation type="journal article" date="2015" name="Fish Shellfish Immunol.">
        <title>Early steps in the European eel (Anguilla anguilla)-Vibrio vulnificus interaction in the gills: Role of the RtxA13 toxin.</title>
        <authorList>
            <person name="Callol A."/>
            <person name="Pajuelo D."/>
            <person name="Ebbesson L."/>
            <person name="Teles M."/>
            <person name="MacKenzie S."/>
            <person name="Amaro C."/>
        </authorList>
    </citation>
    <scope>NUCLEOTIDE SEQUENCE</scope>
</reference>
<accession>A0A0E9SGY6</accession>
<evidence type="ECO:0000313" key="1">
    <source>
        <dbReference type="EMBL" id="JAH39930.1"/>
    </source>
</evidence>
<proteinExistence type="predicted"/>
<name>A0A0E9SGY6_ANGAN</name>